<dbReference type="Proteomes" id="UP000538196">
    <property type="component" value="Unassembled WGS sequence"/>
</dbReference>
<accession>A0A7W4UWI6</accession>
<organism evidence="5 6">
    <name type="scientific">Leifsonia aquatica</name>
    <name type="common">Corynebacterium aquaticum</name>
    <dbReference type="NCBI Taxonomy" id="144185"/>
    <lineage>
        <taxon>Bacteria</taxon>
        <taxon>Bacillati</taxon>
        <taxon>Actinomycetota</taxon>
        <taxon>Actinomycetes</taxon>
        <taxon>Micrococcales</taxon>
        <taxon>Microbacteriaceae</taxon>
        <taxon>Leifsonia</taxon>
    </lineage>
</organism>
<feature type="compositionally biased region" description="Basic residues" evidence="3">
    <location>
        <begin position="24"/>
        <end position="33"/>
    </location>
</feature>
<dbReference type="AlphaFoldDB" id="A0A7W4UWI6"/>
<feature type="transmembrane region" description="Helical" evidence="4">
    <location>
        <begin position="37"/>
        <end position="62"/>
    </location>
</feature>
<dbReference type="CDD" id="cd05830">
    <property type="entry name" value="Sortase_E"/>
    <property type="match status" value="1"/>
</dbReference>
<evidence type="ECO:0000256" key="2">
    <source>
        <dbReference type="PIRSR" id="PIRSR605754-1"/>
    </source>
</evidence>
<proteinExistence type="predicted"/>
<feature type="active site" description="Acyl-thioester intermediate" evidence="2">
    <location>
        <position position="237"/>
    </location>
</feature>
<keyword evidence="4" id="KW-0812">Transmembrane</keyword>
<keyword evidence="4" id="KW-1133">Transmembrane helix</keyword>
<dbReference type="Gene3D" id="2.40.260.10">
    <property type="entry name" value="Sortase"/>
    <property type="match status" value="1"/>
</dbReference>
<dbReference type="InterPro" id="IPR053465">
    <property type="entry name" value="Sortase_Class_E"/>
</dbReference>
<dbReference type="Pfam" id="PF04203">
    <property type="entry name" value="Sortase"/>
    <property type="match status" value="1"/>
</dbReference>
<gene>
    <name evidence="5" type="ORF">FHX33_002291</name>
</gene>
<feature type="active site" description="Proton donor/acceptor" evidence="2">
    <location>
        <position position="169"/>
    </location>
</feature>
<dbReference type="SUPFAM" id="SSF63817">
    <property type="entry name" value="Sortase"/>
    <property type="match status" value="1"/>
</dbReference>
<feature type="region of interest" description="Disordered" evidence="3">
    <location>
        <begin position="1"/>
        <end position="33"/>
    </location>
</feature>
<sequence length="276" mass="30477">MADPTEPELRRPRGADRREGGGRKTTKARKPTRRPTVVGVLGELLITAGVLVLLFLGWQMWWNNLVVDNQQSSAAATQSQKWIDDAIKAPRPTPTPDENGVTDIPVMAQPADYQAFAVIYIPRLGADWKRTIRQTVDVEKVLNSYTAGVGHYADTQMPGQIGNFAVAGHDSGWGNTFIDLSKLHIGDHIYVQTQDGWYTYTFRNFEYVQPSAVQVLLPVPRQPEATPTERLMTITTCNPPFAAGERLIAYNVFDNYAPPQDVPSELAGVLNTSQGG</sequence>
<name>A0A7W4UWI6_LEIAQ</name>
<dbReference type="InterPro" id="IPR023365">
    <property type="entry name" value="Sortase_dom-sf"/>
</dbReference>
<dbReference type="EMBL" id="JACHVP010000002">
    <property type="protein sequence ID" value="MBB2967528.1"/>
    <property type="molecule type" value="Genomic_DNA"/>
</dbReference>
<dbReference type="RefSeq" id="WP_221209567.1">
    <property type="nucleotide sequence ID" value="NZ_JACHVP010000002.1"/>
</dbReference>
<comment type="caution">
    <text evidence="5">The sequence shown here is derived from an EMBL/GenBank/DDBJ whole genome shotgun (WGS) entry which is preliminary data.</text>
</comment>
<dbReference type="GO" id="GO:0016787">
    <property type="term" value="F:hydrolase activity"/>
    <property type="evidence" value="ECO:0007669"/>
    <property type="project" value="UniProtKB-KW"/>
</dbReference>
<dbReference type="NCBIfam" id="NF033747">
    <property type="entry name" value="class_E_sortase"/>
    <property type="match status" value="1"/>
</dbReference>
<keyword evidence="4" id="KW-0472">Membrane</keyword>
<evidence type="ECO:0000256" key="3">
    <source>
        <dbReference type="SAM" id="MobiDB-lite"/>
    </source>
</evidence>
<evidence type="ECO:0000313" key="6">
    <source>
        <dbReference type="Proteomes" id="UP000538196"/>
    </source>
</evidence>
<dbReference type="InterPro" id="IPR042003">
    <property type="entry name" value="Sortase_E"/>
</dbReference>
<evidence type="ECO:0000256" key="1">
    <source>
        <dbReference type="ARBA" id="ARBA00022801"/>
    </source>
</evidence>
<dbReference type="EC" id="3.4.22.70" evidence="5"/>
<keyword evidence="1 5" id="KW-0378">Hydrolase</keyword>
<reference evidence="5 6" key="1">
    <citation type="submission" date="2020-08" db="EMBL/GenBank/DDBJ databases">
        <title>Sequencing the genomes of 1000 actinobacteria strains.</title>
        <authorList>
            <person name="Klenk H.-P."/>
        </authorList>
    </citation>
    <scope>NUCLEOTIDE SEQUENCE [LARGE SCALE GENOMIC DNA]</scope>
    <source>
        <strain evidence="5 6">DSM 20146</strain>
    </source>
</reference>
<feature type="compositionally biased region" description="Basic and acidic residues" evidence="3">
    <location>
        <begin position="7"/>
        <end position="22"/>
    </location>
</feature>
<protein>
    <submittedName>
        <fullName evidence="5">Sortase A</fullName>
        <ecNumber evidence="5">3.4.22.70</ecNumber>
    </submittedName>
</protein>
<dbReference type="InterPro" id="IPR005754">
    <property type="entry name" value="Sortase"/>
</dbReference>
<evidence type="ECO:0000313" key="5">
    <source>
        <dbReference type="EMBL" id="MBB2967528.1"/>
    </source>
</evidence>
<keyword evidence="6" id="KW-1185">Reference proteome</keyword>
<evidence type="ECO:0000256" key="4">
    <source>
        <dbReference type="SAM" id="Phobius"/>
    </source>
</evidence>